<dbReference type="Gene3D" id="3.40.50.880">
    <property type="match status" value="1"/>
</dbReference>
<sequence>MRLKHKLAAAVLLTGWASSPALQAQAPKKPNAADIRLALEKLNVVGSVLYLAAHPDDENTRLIAYLANERKLRTGYLSLTRGDGGQNLIGPEIREELGVIRTQELLQARRLDGGEQFFTRANDFGFSKDPAETFTIWNREQVLADAVWVIRKFQPDVIITRFSPQPSGTHGHHTASAMIALEAFEAAADPKRFPEQLKTVTPWQAKRLLWNTSSFFYAQNQQFDASDKLKLDVGTYNTLLGKSYNEIAAESRSMHKSQGFGSSGTRGEAIEYFEFLKGAPAKADLLEGVTTTWNRVPGSQPVAKLLQQALGSYDPSNPSGVVPTLLKAHTVLDKMPASPWKTVKQQELQQVIKACLGLYLEVSSTKEYAAAPGQMLQLQLEAVNRSAVPVSLSKIEYLFAARDTSVQQALEKNRPLFIKTQLPIPASTSYSAPYWLREQGTTGMFTVKDQLLIGLPENPAAAQVKVQILVQGQPLSFVLPVIYKRTDPVEGEQYRPFEIAPPVFVNLTEKVYMFADTQPKPVTVRVRAGQDQLEGQVQLQLPKGWRSEPASTSFKLTQKGEDQLFTFLVYPSEAQTESTLSATATMAGKTYNQSLKTISYAHLPTQTLFPPAEAKAVKLDLKRKGQRIGYLMGAGDEVPSSLLQIGYQVEQLQVGNLSPAALKKYDAVVVGVRAYNTLERLRFQQPQLLEYVRDGGTLVVQYNVNNGLVTQALGPFPLKLSSDRVTVEDAEVRFLKPDHPVLNSPNKITPQDFKGWVQERGLYFPGQWAPEYETIISTNDPGEPARESSLLVAKYGKGHFVYTGLSFFRELPAGVPGAYRLFVNLLSLGQ</sequence>
<dbReference type="PANTHER" id="PTHR12993">
    <property type="entry name" value="N-ACETYLGLUCOSAMINYL-PHOSPHATIDYLINOSITOL DE-N-ACETYLASE-RELATED"/>
    <property type="match status" value="1"/>
</dbReference>
<protein>
    <submittedName>
        <fullName evidence="2">LmbE family protein</fullName>
    </submittedName>
</protein>
<dbReference type="GO" id="GO:0016811">
    <property type="term" value="F:hydrolase activity, acting on carbon-nitrogen (but not peptide) bonds, in linear amides"/>
    <property type="evidence" value="ECO:0007669"/>
    <property type="project" value="TreeGrafter"/>
</dbReference>
<feature type="chain" id="PRO_5005211072" evidence="1">
    <location>
        <begin position="25"/>
        <end position="830"/>
    </location>
</feature>
<dbReference type="Gene3D" id="3.40.50.10320">
    <property type="entry name" value="LmbE-like"/>
    <property type="match status" value="1"/>
</dbReference>
<dbReference type="Pfam" id="PF02585">
    <property type="entry name" value="PIG-L"/>
    <property type="match status" value="1"/>
</dbReference>
<dbReference type="RefSeq" id="WP_048921071.1">
    <property type="nucleotide sequence ID" value="NZ_CP010777.1"/>
</dbReference>
<evidence type="ECO:0000313" key="2">
    <source>
        <dbReference type="EMBL" id="AKQ46122.1"/>
    </source>
</evidence>
<dbReference type="SUPFAM" id="SSF52317">
    <property type="entry name" value="Class I glutamine amidotransferase-like"/>
    <property type="match status" value="1"/>
</dbReference>
<reference evidence="2 3" key="1">
    <citation type="submission" date="2015-01" db="EMBL/GenBank/DDBJ databases">
        <title>Rufibacter sp./DG31D/ whole genome sequencing.</title>
        <authorList>
            <person name="Kim M.K."/>
            <person name="Srinivasan S."/>
            <person name="Lee J.-J."/>
        </authorList>
    </citation>
    <scope>NUCLEOTIDE SEQUENCE [LARGE SCALE GENOMIC DNA]</scope>
    <source>
        <strain evidence="2 3">DG31D</strain>
    </source>
</reference>
<dbReference type="SUPFAM" id="SSF102588">
    <property type="entry name" value="LmbE-like"/>
    <property type="match status" value="1"/>
</dbReference>
<dbReference type="KEGG" id="ruf:TH63_11545"/>
<dbReference type="PATRIC" id="fig|1379910.4.peg.2498"/>
<evidence type="ECO:0000313" key="3">
    <source>
        <dbReference type="Proteomes" id="UP000036458"/>
    </source>
</evidence>
<organism evidence="2 3">
    <name type="scientific">Rufibacter radiotolerans</name>
    <dbReference type="NCBI Taxonomy" id="1379910"/>
    <lineage>
        <taxon>Bacteria</taxon>
        <taxon>Pseudomonadati</taxon>
        <taxon>Bacteroidota</taxon>
        <taxon>Cytophagia</taxon>
        <taxon>Cytophagales</taxon>
        <taxon>Hymenobacteraceae</taxon>
        <taxon>Rufibacter</taxon>
    </lineage>
</organism>
<dbReference type="PANTHER" id="PTHR12993:SF11">
    <property type="entry name" value="N-ACETYLGLUCOSAMINYL-PHOSPHATIDYLINOSITOL DE-N-ACETYLASE"/>
    <property type="match status" value="1"/>
</dbReference>
<proteinExistence type="predicted"/>
<feature type="signal peptide" evidence="1">
    <location>
        <begin position="1"/>
        <end position="24"/>
    </location>
</feature>
<dbReference type="InterPro" id="IPR003737">
    <property type="entry name" value="GlcNAc_PI_deacetylase-related"/>
</dbReference>
<dbReference type="InterPro" id="IPR024078">
    <property type="entry name" value="LmbE-like_dom_sf"/>
</dbReference>
<keyword evidence="1" id="KW-0732">Signal</keyword>
<dbReference type="OrthoDB" id="9759749at2"/>
<accession>A0A0H4VQC4</accession>
<gene>
    <name evidence="2" type="ORF">TH63_11545</name>
</gene>
<keyword evidence="3" id="KW-1185">Reference proteome</keyword>
<evidence type="ECO:0000256" key="1">
    <source>
        <dbReference type="SAM" id="SignalP"/>
    </source>
</evidence>
<dbReference type="Proteomes" id="UP000036458">
    <property type="component" value="Chromosome"/>
</dbReference>
<name>A0A0H4VQC4_9BACT</name>
<dbReference type="EMBL" id="CP010777">
    <property type="protein sequence ID" value="AKQ46122.1"/>
    <property type="molecule type" value="Genomic_DNA"/>
</dbReference>
<dbReference type="AlphaFoldDB" id="A0A0H4VQC4"/>
<dbReference type="STRING" id="1379910.TH63_11545"/>
<dbReference type="InterPro" id="IPR029062">
    <property type="entry name" value="Class_I_gatase-like"/>
</dbReference>